<organism evidence="2 3">
    <name type="scientific">Emiliania huxleyi (strain CCMP1516)</name>
    <dbReference type="NCBI Taxonomy" id="280463"/>
    <lineage>
        <taxon>Eukaryota</taxon>
        <taxon>Haptista</taxon>
        <taxon>Haptophyta</taxon>
        <taxon>Prymnesiophyceae</taxon>
        <taxon>Isochrysidales</taxon>
        <taxon>Noelaerhabdaceae</taxon>
        <taxon>Emiliania</taxon>
    </lineage>
</organism>
<accession>A0A0D3I6X2</accession>
<dbReference type="HOGENOM" id="CLU_102743_0_0_1"/>
<proteinExistence type="predicted"/>
<evidence type="ECO:0008006" key="4">
    <source>
        <dbReference type="Google" id="ProtNLM"/>
    </source>
</evidence>
<evidence type="ECO:0000313" key="2">
    <source>
        <dbReference type="EnsemblProtists" id="EOD07007"/>
    </source>
</evidence>
<dbReference type="KEGG" id="ehx:EMIHUDRAFT_218764"/>
<feature type="region of interest" description="Disordered" evidence="1">
    <location>
        <begin position="1"/>
        <end position="24"/>
    </location>
</feature>
<dbReference type="PaxDb" id="2903-EOD07007"/>
<dbReference type="AlphaFoldDB" id="A0A0D3I6X2"/>
<protein>
    <recommendedName>
        <fullName evidence="4">RING-CH-type domain-containing protein</fullName>
    </recommendedName>
</protein>
<dbReference type="GeneID" id="17253155"/>
<reference evidence="2" key="2">
    <citation type="submission" date="2024-10" db="UniProtKB">
        <authorList>
            <consortium name="EnsemblProtists"/>
        </authorList>
    </citation>
    <scope>IDENTIFICATION</scope>
</reference>
<reference evidence="3" key="1">
    <citation type="journal article" date="2013" name="Nature">
        <title>Pan genome of the phytoplankton Emiliania underpins its global distribution.</title>
        <authorList>
            <person name="Read B.A."/>
            <person name="Kegel J."/>
            <person name="Klute M.J."/>
            <person name="Kuo A."/>
            <person name="Lefebvre S.C."/>
            <person name="Maumus F."/>
            <person name="Mayer C."/>
            <person name="Miller J."/>
            <person name="Monier A."/>
            <person name="Salamov A."/>
            <person name="Young J."/>
            <person name="Aguilar M."/>
            <person name="Claverie J.M."/>
            <person name="Frickenhaus S."/>
            <person name="Gonzalez K."/>
            <person name="Herman E.K."/>
            <person name="Lin Y.C."/>
            <person name="Napier J."/>
            <person name="Ogata H."/>
            <person name="Sarno A.F."/>
            <person name="Shmutz J."/>
            <person name="Schroeder D."/>
            <person name="de Vargas C."/>
            <person name="Verret F."/>
            <person name="von Dassow P."/>
            <person name="Valentin K."/>
            <person name="Van de Peer Y."/>
            <person name="Wheeler G."/>
            <person name="Dacks J.B."/>
            <person name="Delwiche C.F."/>
            <person name="Dyhrman S.T."/>
            <person name="Glockner G."/>
            <person name="John U."/>
            <person name="Richards T."/>
            <person name="Worden A.Z."/>
            <person name="Zhang X."/>
            <person name="Grigoriev I.V."/>
            <person name="Allen A.E."/>
            <person name="Bidle K."/>
            <person name="Borodovsky M."/>
            <person name="Bowler C."/>
            <person name="Brownlee C."/>
            <person name="Cock J.M."/>
            <person name="Elias M."/>
            <person name="Gladyshev V.N."/>
            <person name="Groth M."/>
            <person name="Guda C."/>
            <person name="Hadaegh A."/>
            <person name="Iglesias-Rodriguez M.D."/>
            <person name="Jenkins J."/>
            <person name="Jones B.M."/>
            <person name="Lawson T."/>
            <person name="Leese F."/>
            <person name="Lindquist E."/>
            <person name="Lobanov A."/>
            <person name="Lomsadze A."/>
            <person name="Malik S.B."/>
            <person name="Marsh M.E."/>
            <person name="Mackinder L."/>
            <person name="Mock T."/>
            <person name="Mueller-Roeber B."/>
            <person name="Pagarete A."/>
            <person name="Parker M."/>
            <person name="Probert I."/>
            <person name="Quesneville H."/>
            <person name="Raines C."/>
            <person name="Rensing S.A."/>
            <person name="Riano-Pachon D.M."/>
            <person name="Richier S."/>
            <person name="Rokitta S."/>
            <person name="Shiraiwa Y."/>
            <person name="Soanes D.M."/>
            <person name="van der Giezen M."/>
            <person name="Wahlund T.M."/>
            <person name="Williams B."/>
            <person name="Wilson W."/>
            <person name="Wolfe G."/>
            <person name="Wurch L.L."/>
        </authorList>
    </citation>
    <scope>NUCLEOTIDE SEQUENCE</scope>
</reference>
<sequence>MSEPADAPFDDAPIDDEPPQERPAGESFQCAVCWDDTSAAGEARLPCCVIPAASSTRYCHSCIAVICASAPGNASRDADASPLAVVGAGGAIEEADAVDTCTLCQQRHTLRYECEQCRRFQRIPHPMYRYQPTPQQFGDVSRVHPEDVLAVPADDAPEGWGMREAWFDAVREQRRREGRAGRELRLLLIAAAFLAAAAFDLSTLPPWARWAGLAVAGVYSWRRVYVANGRVLNPPA</sequence>
<name>A0A0D3I6X2_EMIH1</name>
<dbReference type="RefSeq" id="XP_005759436.1">
    <property type="nucleotide sequence ID" value="XM_005759379.1"/>
</dbReference>
<dbReference type="eggNOG" id="ENOG502SADN">
    <property type="taxonomic scope" value="Eukaryota"/>
</dbReference>
<evidence type="ECO:0000256" key="1">
    <source>
        <dbReference type="SAM" id="MobiDB-lite"/>
    </source>
</evidence>
<keyword evidence="3" id="KW-1185">Reference proteome</keyword>
<dbReference type="Proteomes" id="UP000013827">
    <property type="component" value="Unassembled WGS sequence"/>
</dbReference>
<dbReference type="EnsemblProtists" id="EOD07007">
    <property type="protein sequence ID" value="EOD07007"/>
    <property type="gene ID" value="EMIHUDRAFT_218764"/>
</dbReference>
<evidence type="ECO:0000313" key="3">
    <source>
        <dbReference type="Proteomes" id="UP000013827"/>
    </source>
</evidence>
<feature type="compositionally biased region" description="Acidic residues" evidence="1">
    <location>
        <begin position="8"/>
        <end position="18"/>
    </location>
</feature>